<evidence type="ECO:0000313" key="6">
    <source>
        <dbReference type="Proteomes" id="UP000658127"/>
    </source>
</evidence>
<dbReference type="PANTHER" id="PTHR30055">
    <property type="entry name" value="HTH-TYPE TRANSCRIPTIONAL REGULATOR RUTR"/>
    <property type="match status" value="1"/>
</dbReference>
<dbReference type="InterPro" id="IPR050109">
    <property type="entry name" value="HTH-type_TetR-like_transc_reg"/>
</dbReference>
<feature type="domain" description="HTH tetR-type" evidence="4">
    <location>
        <begin position="25"/>
        <end position="85"/>
    </location>
</feature>
<dbReference type="InterPro" id="IPR009057">
    <property type="entry name" value="Homeodomain-like_sf"/>
</dbReference>
<dbReference type="EMBL" id="BMNE01000009">
    <property type="protein sequence ID" value="GGN95450.1"/>
    <property type="molecule type" value="Genomic_DNA"/>
</dbReference>
<organism evidence="5 6">
    <name type="scientific">Nocardia rhizosphaerihabitans</name>
    <dbReference type="NCBI Taxonomy" id="1691570"/>
    <lineage>
        <taxon>Bacteria</taxon>
        <taxon>Bacillati</taxon>
        <taxon>Actinomycetota</taxon>
        <taxon>Actinomycetes</taxon>
        <taxon>Mycobacteriales</taxon>
        <taxon>Nocardiaceae</taxon>
        <taxon>Nocardia</taxon>
    </lineage>
</organism>
<sequence length="229" mass="24796">MPPKATYRRKQPSQARRQPSQDRAKETRDHILDTAAELFGSLGVAQTSTNRIAAEAGVSIGTLYRYFADRSVIVDELLDRLLADLEGGFTARAFEFSGSRVVASVDYCTSVVSEILAIFSDILVANSALLRALIGGVQFYSTGLPQFEQRLRLIVKVVLIQGLGPADDRYLDTVAFVFINTGFAAVVRAAAEEVSESERVDAIAMTARMMGTWLAAEVAARDSAVIEAG</sequence>
<feature type="DNA-binding region" description="H-T-H motif" evidence="2">
    <location>
        <begin position="48"/>
        <end position="67"/>
    </location>
</feature>
<reference evidence="6" key="1">
    <citation type="journal article" date="2019" name="Int. J. Syst. Evol. Microbiol.">
        <title>The Global Catalogue of Microorganisms (GCM) 10K type strain sequencing project: providing services to taxonomists for standard genome sequencing and annotation.</title>
        <authorList>
            <consortium name="The Broad Institute Genomics Platform"/>
            <consortium name="The Broad Institute Genome Sequencing Center for Infectious Disease"/>
            <person name="Wu L."/>
            <person name="Ma J."/>
        </authorList>
    </citation>
    <scope>NUCLEOTIDE SEQUENCE [LARGE SCALE GENOMIC DNA]</scope>
    <source>
        <strain evidence="6">CGMCC 4.7329</strain>
    </source>
</reference>
<dbReference type="Proteomes" id="UP000658127">
    <property type="component" value="Unassembled WGS sequence"/>
</dbReference>
<protein>
    <recommendedName>
        <fullName evidence="4">HTH tetR-type domain-containing protein</fullName>
    </recommendedName>
</protein>
<keyword evidence="1 2" id="KW-0238">DNA-binding</keyword>
<keyword evidence="6" id="KW-1185">Reference proteome</keyword>
<gene>
    <name evidence="5" type="ORF">GCM10011610_59450</name>
</gene>
<feature type="compositionally biased region" description="Basic residues" evidence="3">
    <location>
        <begin position="1"/>
        <end position="11"/>
    </location>
</feature>
<comment type="caution">
    <text evidence="5">The sequence shown here is derived from an EMBL/GenBank/DDBJ whole genome shotgun (WGS) entry which is preliminary data.</text>
</comment>
<accession>A0ABQ2KX59</accession>
<dbReference type="PANTHER" id="PTHR30055:SF226">
    <property type="entry name" value="HTH-TYPE TRANSCRIPTIONAL REGULATOR PKSA"/>
    <property type="match status" value="1"/>
</dbReference>
<dbReference type="PROSITE" id="PS50977">
    <property type="entry name" value="HTH_TETR_2"/>
    <property type="match status" value="1"/>
</dbReference>
<evidence type="ECO:0000256" key="1">
    <source>
        <dbReference type="ARBA" id="ARBA00023125"/>
    </source>
</evidence>
<evidence type="ECO:0000256" key="3">
    <source>
        <dbReference type="SAM" id="MobiDB-lite"/>
    </source>
</evidence>
<proteinExistence type="predicted"/>
<name>A0ABQ2KX59_9NOCA</name>
<dbReference type="InterPro" id="IPR001647">
    <property type="entry name" value="HTH_TetR"/>
</dbReference>
<dbReference type="Pfam" id="PF00440">
    <property type="entry name" value="TetR_N"/>
    <property type="match status" value="1"/>
</dbReference>
<dbReference type="PRINTS" id="PR00455">
    <property type="entry name" value="HTHTETR"/>
</dbReference>
<evidence type="ECO:0000259" key="4">
    <source>
        <dbReference type="PROSITE" id="PS50977"/>
    </source>
</evidence>
<dbReference type="SUPFAM" id="SSF46689">
    <property type="entry name" value="Homeodomain-like"/>
    <property type="match status" value="1"/>
</dbReference>
<evidence type="ECO:0000256" key="2">
    <source>
        <dbReference type="PROSITE-ProRule" id="PRU00335"/>
    </source>
</evidence>
<feature type="region of interest" description="Disordered" evidence="3">
    <location>
        <begin position="1"/>
        <end position="26"/>
    </location>
</feature>
<evidence type="ECO:0000313" key="5">
    <source>
        <dbReference type="EMBL" id="GGN95450.1"/>
    </source>
</evidence>
<dbReference type="Gene3D" id="1.10.357.10">
    <property type="entry name" value="Tetracycline Repressor, domain 2"/>
    <property type="match status" value="1"/>
</dbReference>